<keyword evidence="2" id="KW-1185">Reference proteome</keyword>
<reference evidence="1" key="1">
    <citation type="submission" date="2022-01" db="UniProtKB">
        <authorList>
            <consortium name="EnsemblMetazoa"/>
        </authorList>
    </citation>
    <scope>IDENTIFICATION</scope>
</reference>
<dbReference type="Pfam" id="PF08615">
    <property type="entry name" value="RNase_H2_suC"/>
    <property type="match status" value="1"/>
</dbReference>
<dbReference type="Gene3D" id="2.40.128.680">
    <property type="match status" value="1"/>
</dbReference>
<dbReference type="KEGG" id="clec:106672604"/>
<dbReference type="GeneID" id="106672604"/>
<dbReference type="Proteomes" id="UP000494040">
    <property type="component" value="Unassembled WGS sequence"/>
</dbReference>
<accession>A0A8I6SE98</accession>
<proteinExistence type="predicted"/>
<organism evidence="1 2">
    <name type="scientific">Cimex lectularius</name>
    <name type="common">Bed bug</name>
    <name type="synonym">Acanthia lectularia</name>
    <dbReference type="NCBI Taxonomy" id="79782"/>
    <lineage>
        <taxon>Eukaryota</taxon>
        <taxon>Metazoa</taxon>
        <taxon>Ecdysozoa</taxon>
        <taxon>Arthropoda</taxon>
        <taxon>Hexapoda</taxon>
        <taxon>Insecta</taxon>
        <taxon>Pterygota</taxon>
        <taxon>Neoptera</taxon>
        <taxon>Paraneoptera</taxon>
        <taxon>Hemiptera</taxon>
        <taxon>Heteroptera</taxon>
        <taxon>Panheteroptera</taxon>
        <taxon>Cimicomorpha</taxon>
        <taxon>Cimicidae</taxon>
        <taxon>Cimex</taxon>
    </lineage>
</organism>
<dbReference type="PANTHER" id="PTHR47204">
    <property type="entry name" value="OS02G0168900 PROTEIN"/>
    <property type="match status" value="1"/>
</dbReference>
<dbReference type="OMA" id="RGYPLMG"/>
<name>A0A8I6SE98_CIMLE</name>
<dbReference type="CDD" id="cd09271">
    <property type="entry name" value="RNase_H2-C"/>
    <property type="match status" value="1"/>
</dbReference>
<dbReference type="EnsemblMetazoa" id="XM_014404152.2">
    <property type="protein sequence ID" value="XP_014259638.1"/>
    <property type="gene ID" value="LOC106672604"/>
</dbReference>
<dbReference type="GO" id="GO:0032299">
    <property type="term" value="C:ribonuclease H2 complex"/>
    <property type="evidence" value="ECO:0007669"/>
    <property type="project" value="InterPro"/>
</dbReference>
<dbReference type="OrthoDB" id="6222486at2759"/>
<dbReference type="RefSeq" id="XP_014259638.1">
    <property type="nucleotide sequence ID" value="XM_014404152.2"/>
</dbReference>
<evidence type="ECO:0000313" key="1">
    <source>
        <dbReference type="EnsemblMetazoa" id="XP_014259638.1"/>
    </source>
</evidence>
<protein>
    <submittedName>
        <fullName evidence="1">Uncharacterized protein</fullName>
    </submittedName>
</protein>
<dbReference type="InterPro" id="IPR013924">
    <property type="entry name" value="RNase_H2_suC"/>
</dbReference>
<evidence type="ECO:0000313" key="2">
    <source>
        <dbReference type="Proteomes" id="UP000494040"/>
    </source>
</evidence>
<dbReference type="AlphaFoldDB" id="A0A8I6SE98"/>
<sequence length="127" mass="14318">MSIKLKNVKEAKEAVVHSLPCKIHADMESDVDSFFKPVQVSDKELTASFRGYPLSGTRLELSEGYKGFIFNDSKDPKPSSYSCVGQFKNFTYWNWDKPPSKNDPVIATMDWLTLSGAIHDPIDIEDV</sequence>
<dbReference type="PANTHER" id="PTHR47204:SF1">
    <property type="entry name" value="RIBONUCLEASE H2 SUBUNIT C"/>
    <property type="match status" value="1"/>
</dbReference>
<dbReference type="GO" id="GO:0006401">
    <property type="term" value="P:RNA catabolic process"/>
    <property type="evidence" value="ECO:0007669"/>
    <property type="project" value="InterPro"/>
</dbReference>